<dbReference type="VEuPathDB" id="PlasmoDB:PGAL8A_00516600"/>
<protein>
    <submittedName>
        <fullName evidence="1">Uncharacterized protein</fullName>
    </submittedName>
</protein>
<reference evidence="1" key="1">
    <citation type="submission" date="2015-04" db="EMBL/GenBank/DDBJ databases">
        <authorList>
            <consortium name="Pathogen Informatics"/>
        </authorList>
    </citation>
    <scope>NUCLEOTIDE SEQUENCE [LARGE SCALE GENOMIC DNA]</scope>
    <source>
        <strain evidence="1">8A</strain>
    </source>
</reference>
<gene>
    <name evidence="1" type="ORF">PGAL8A_00516600</name>
</gene>
<proteinExistence type="predicted"/>
<dbReference type="OrthoDB" id="329500at2759"/>
<dbReference type="AlphaFoldDB" id="A0A1J1GZD7"/>
<evidence type="ECO:0000313" key="1">
    <source>
        <dbReference type="EMBL" id="CRG97593.1"/>
    </source>
</evidence>
<dbReference type="OMA" id="HCEFDLY"/>
<accession>A0A1J1GZD7</accession>
<sequence length="678" mass="80770">MTKTKKNYTNYNYKKEDNSSKDFTFQNMKYENLEDVLNKINENCTEIYKKNVEQSIGSNILSLQNSCNEHPSNLSSSNEFNFSNYSSYLSESSDNTYGEIDNLCLSDLLSINEDCINNSRNSSENNINNFSINESINLSNLSDDSSITFSIDKRNQLKNKEKNIYDHCISIFSLNTYLYNDIYRYNPHLYGIYEKCRNNENRCKNIALLCSQFDLIFLRSIYGKYQKILYDKLKYTHTILLDNVPSSINFLNDIFYTFQNYFNGNGGLFICWTKKLFRLSYYDFMFLSSDILLKRKVIKIIKLIYKENYNLYFLHCEFDLYSIQNKLSNLNDLITLIKKILWNIYIFHLFYKNKKYLKKKEEKSNENDIFYEGINKSEAIKKINNKRKENYSNSENSSIKNNKINDNTINDCDKNISIMTFKNSSMFVIGSFNIDLNENKELYEKLTTLNNHGKMKDMFFYKNINYKLQKTYNIVERKNTLISGLNYCFGLTDNIFLVESFFLKKEDIDELIYLYNPIDILNEKLKTLNKSVSNYNLENIIKLINKNGILIKFQDVFNYGVDILTQKKNKEFSDHWILSARFHMKNYSKNMNLNIEKQLHNFLRNVDKFFILNKNYYDQLCEVNSILKNKKIEYKNEDLKVEKYNYFKKCVISSENIHCINKIEKKLHDTLLKCFELN</sequence>
<keyword evidence="2" id="KW-1185">Reference proteome</keyword>
<evidence type="ECO:0000313" key="2">
    <source>
        <dbReference type="Proteomes" id="UP000220797"/>
    </source>
</evidence>
<comment type="caution">
    <text evidence="1">The sequence shown here is derived from an EMBL/GenBank/DDBJ whole genome shotgun (WGS) entry which is preliminary data.</text>
</comment>
<organism evidence="1 2">
    <name type="scientific">Plasmodium gallinaceum</name>
    <dbReference type="NCBI Taxonomy" id="5849"/>
    <lineage>
        <taxon>Eukaryota</taxon>
        <taxon>Sar</taxon>
        <taxon>Alveolata</taxon>
        <taxon>Apicomplexa</taxon>
        <taxon>Aconoidasida</taxon>
        <taxon>Haemosporida</taxon>
        <taxon>Plasmodiidae</taxon>
        <taxon>Plasmodium</taxon>
        <taxon>Plasmodium (Haemamoeba)</taxon>
    </lineage>
</organism>
<dbReference type="EMBL" id="CVMV01000110">
    <property type="protein sequence ID" value="CRG97593.1"/>
    <property type="molecule type" value="Genomic_DNA"/>
</dbReference>
<dbReference type="Proteomes" id="UP000220797">
    <property type="component" value="Unassembled WGS sequence"/>
</dbReference>
<dbReference type="RefSeq" id="XP_028530394.1">
    <property type="nucleotide sequence ID" value="XM_028673997.1"/>
</dbReference>
<dbReference type="GeneID" id="39733699"/>
<name>A0A1J1GZD7_PLAGA</name>